<proteinExistence type="predicted"/>
<dbReference type="EMBL" id="GGEC01070090">
    <property type="protein sequence ID" value="MBX50574.1"/>
    <property type="molecule type" value="Transcribed_RNA"/>
</dbReference>
<protein>
    <submittedName>
        <fullName evidence="1">Uncharacterized protein</fullName>
    </submittedName>
</protein>
<dbReference type="AlphaFoldDB" id="A0A2P2P729"/>
<reference evidence="1" key="1">
    <citation type="submission" date="2018-02" db="EMBL/GenBank/DDBJ databases">
        <title>Rhizophora mucronata_Transcriptome.</title>
        <authorList>
            <person name="Meera S.P."/>
            <person name="Sreeshan A."/>
            <person name="Augustine A."/>
        </authorList>
    </citation>
    <scope>NUCLEOTIDE SEQUENCE</scope>
    <source>
        <tissue evidence="1">Leaf</tissue>
    </source>
</reference>
<organism evidence="1">
    <name type="scientific">Rhizophora mucronata</name>
    <name type="common">Asiatic mangrove</name>
    <dbReference type="NCBI Taxonomy" id="61149"/>
    <lineage>
        <taxon>Eukaryota</taxon>
        <taxon>Viridiplantae</taxon>
        <taxon>Streptophyta</taxon>
        <taxon>Embryophyta</taxon>
        <taxon>Tracheophyta</taxon>
        <taxon>Spermatophyta</taxon>
        <taxon>Magnoliopsida</taxon>
        <taxon>eudicotyledons</taxon>
        <taxon>Gunneridae</taxon>
        <taxon>Pentapetalae</taxon>
        <taxon>rosids</taxon>
        <taxon>fabids</taxon>
        <taxon>Malpighiales</taxon>
        <taxon>Rhizophoraceae</taxon>
        <taxon>Rhizophora</taxon>
    </lineage>
</organism>
<accession>A0A2P2P729</accession>
<name>A0A2P2P729_RHIMU</name>
<sequence>MLKYLVYSGTTKLLEKLKLTNINSCILLSRIISV</sequence>
<evidence type="ECO:0000313" key="1">
    <source>
        <dbReference type="EMBL" id="MBX50574.1"/>
    </source>
</evidence>